<dbReference type="EMBL" id="QJKC01000020">
    <property type="protein sequence ID" value="PXX42223.1"/>
    <property type="molecule type" value="Genomic_DNA"/>
</dbReference>
<proteinExistence type="predicted"/>
<feature type="region of interest" description="Disordered" evidence="1">
    <location>
        <begin position="130"/>
        <end position="157"/>
    </location>
</feature>
<keyword evidence="3" id="KW-1185">Reference proteome</keyword>
<evidence type="ECO:0000256" key="1">
    <source>
        <dbReference type="SAM" id="MobiDB-lite"/>
    </source>
</evidence>
<dbReference type="Pfam" id="PF06810">
    <property type="entry name" value="Phage_scaffold"/>
    <property type="match status" value="1"/>
</dbReference>
<reference evidence="2 3" key="1">
    <citation type="submission" date="2018-05" db="EMBL/GenBank/DDBJ databases">
        <title>Genomic Encyclopedia of Type Strains, Phase IV (KMG-IV): sequencing the most valuable type-strain genomes for metagenomic binning, comparative biology and taxonomic classification.</title>
        <authorList>
            <person name="Goeker M."/>
        </authorList>
    </citation>
    <scope>NUCLEOTIDE SEQUENCE [LARGE SCALE GENOMIC DNA]</scope>
    <source>
        <strain evidence="2 3">DSM 25134</strain>
    </source>
</reference>
<evidence type="ECO:0000313" key="3">
    <source>
        <dbReference type="Proteomes" id="UP000248395"/>
    </source>
</evidence>
<dbReference type="RefSeq" id="WP_110313693.1">
    <property type="nucleotide sequence ID" value="NZ_LNQU01000010.1"/>
</dbReference>
<feature type="compositionally biased region" description="Polar residues" evidence="1">
    <location>
        <begin position="132"/>
        <end position="141"/>
    </location>
</feature>
<organism evidence="2 3">
    <name type="scientific">Aquitalea magnusonii</name>
    <dbReference type="NCBI Taxonomy" id="332411"/>
    <lineage>
        <taxon>Bacteria</taxon>
        <taxon>Pseudomonadati</taxon>
        <taxon>Pseudomonadota</taxon>
        <taxon>Betaproteobacteria</taxon>
        <taxon>Neisseriales</taxon>
        <taxon>Chromobacteriaceae</taxon>
        <taxon>Aquitalea</taxon>
    </lineage>
</organism>
<protein>
    <submittedName>
        <fullName evidence="2">Minor structural protein GP20</fullName>
    </submittedName>
</protein>
<dbReference type="InterPro" id="IPR009636">
    <property type="entry name" value="SCAF"/>
</dbReference>
<dbReference type="AlphaFoldDB" id="A0A318J3J5"/>
<sequence length="171" mass="18252">MSDPANNPEPQSFSAEYVRELRAENKGLRLKNTELQGKVDGFEQATAEAVKKAIDEAAPKIREAALAEASAEADKRVLQAELKSVAVKSGLLDLDQLKLLDLSAVKFADGKIEGAEALFAGLKESKPYLFGEQSSTSSTETAPKPKPAEAKQAKDMTTEEYAAAKAALLKG</sequence>
<accession>A0A318J3J5</accession>
<name>A0A318J3J5_9NEIS</name>
<comment type="caution">
    <text evidence="2">The sequence shown here is derived from an EMBL/GenBank/DDBJ whole genome shotgun (WGS) entry which is preliminary data.</text>
</comment>
<dbReference type="Proteomes" id="UP000248395">
    <property type="component" value="Unassembled WGS sequence"/>
</dbReference>
<feature type="compositionally biased region" description="Basic and acidic residues" evidence="1">
    <location>
        <begin position="146"/>
        <end position="157"/>
    </location>
</feature>
<dbReference type="OrthoDB" id="7282941at2"/>
<evidence type="ECO:0000313" key="2">
    <source>
        <dbReference type="EMBL" id="PXX42223.1"/>
    </source>
</evidence>
<gene>
    <name evidence="2" type="ORF">DFR38_12020</name>
</gene>